<keyword evidence="1" id="KW-0547">Nucleotide-binding</keyword>
<keyword evidence="2" id="KW-0378">Hydrolase</keyword>
<accession>A0A0B0EKF5</accession>
<dbReference type="InterPro" id="IPR011545">
    <property type="entry name" value="DEAD/DEAH_box_helicase_dom"/>
</dbReference>
<dbReference type="InterPro" id="IPR050079">
    <property type="entry name" value="DEAD_box_RNA_helicase"/>
</dbReference>
<dbReference type="GO" id="GO:0005524">
    <property type="term" value="F:ATP binding"/>
    <property type="evidence" value="ECO:0007669"/>
    <property type="project" value="UniProtKB-KW"/>
</dbReference>
<dbReference type="SMART" id="SM00490">
    <property type="entry name" value="HELICc"/>
    <property type="match status" value="1"/>
</dbReference>
<evidence type="ECO:0000256" key="4">
    <source>
        <dbReference type="ARBA" id="ARBA00022840"/>
    </source>
</evidence>
<comment type="similarity">
    <text evidence="5">Belongs to the DEAD box helicase family.</text>
</comment>
<gene>
    <name evidence="9" type="ORF">SCABRO_00709</name>
</gene>
<dbReference type="eggNOG" id="COG0513">
    <property type="taxonomic scope" value="Bacteria"/>
</dbReference>
<evidence type="ECO:0000256" key="5">
    <source>
        <dbReference type="ARBA" id="ARBA00038437"/>
    </source>
</evidence>
<evidence type="ECO:0000313" key="10">
    <source>
        <dbReference type="Proteomes" id="UP000030652"/>
    </source>
</evidence>
<dbReference type="Gene3D" id="3.40.50.300">
    <property type="entry name" value="P-loop containing nucleotide triphosphate hydrolases"/>
    <property type="match status" value="2"/>
</dbReference>
<evidence type="ECO:0000313" key="9">
    <source>
        <dbReference type="EMBL" id="KHE93537.1"/>
    </source>
</evidence>
<reference evidence="9 10" key="1">
    <citation type="submission" date="2014-10" db="EMBL/GenBank/DDBJ databases">
        <title>Draft genome of anammox bacterium scalindua brodae, obtained using differential coverage binning of sequence data from two enrichment reactors.</title>
        <authorList>
            <person name="Speth D.R."/>
            <person name="Russ L."/>
            <person name="Kartal B."/>
            <person name="Op den Camp H.J."/>
            <person name="Dutilh B.E."/>
            <person name="Jetten M.S."/>
        </authorList>
    </citation>
    <scope>NUCLEOTIDE SEQUENCE [LARGE SCALE GENOMIC DNA]</scope>
    <source>
        <strain evidence="9">RU1</strain>
    </source>
</reference>
<dbReference type="FunFam" id="3.40.50.300:FF:000468">
    <property type="entry name" value="ATP-dependent RNA helicase RhlE"/>
    <property type="match status" value="1"/>
</dbReference>
<sequence length="269" mass="29980">MLDMGFIHDIRKIIRMVPKKRQTLFFSATYSKEIKTLADTILHNPKLVEVARQNAAAENVDQSVFHVPKSRKCELLSHLIKEGDWNQVLVFTKTKHGANRLAKQLEKNGIMAAAIHGNKSQSARTLALAEFKAGKVRVLVATDIASRGLDIDRLPHVVNYEMPNIAEDYVHRIGRTGRAGSSGEAISLVMDDEVKLLRAIERLIKKTIQVNLIEGFSKPAKVPEDDEAAGVEAHRRRRSGGNRGSFRGGKPHVFKGNSGGEKRRRAPKR</sequence>
<evidence type="ECO:0000256" key="2">
    <source>
        <dbReference type="ARBA" id="ARBA00022801"/>
    </source>
</evidence>
<name>A0A0B0EKF5_9BACT</name>
<feature type="region of interest" description="Disordered" evidence="6">
    <location>
        <begin position="222"/>
        <end position="269"/>
    </location>
</feature>
<dbReference type="InterPro" id="IPR027417">
    <property type="entry name" value="P-loop_NTPase"/>
</dbReference>
<comment type="caution">
    <text evidence="9">The sequence shown here is derived from an EMBL/GenBank/DDBJ whole genome shotgun (WGS) entry which is preliminary data.</text>
</comment>
<dbReference type="InterPro" id="IPR014001">
    <property type="entry name" value="Helicase_ATP-bd"/>
</dbReference>
<dbReference type="GO" id="GO:0016787">
    <property type="term" value="F:hydrolase activity"/>
    <property type="evidence" value="ECO:0007669"/>
    <property type="project" value="UniProtKB-KW"/>
</dbReference>
<dbReference type="PROSITE" id="PS51192">
    <property type="entry name" value="HELICASE_ATP_BIND_1"/>
    <property type="match status" value="1"/>
</dbReference>
<evidence type="ECO:0000259" key="8">
    <source>
        <dbReference type="PROSITE" id="PS51194"/>
    </source>
</evidence>
<evidence type="ECO:0000256" key="1">
    <source>
        <dbReference type="ARBA" id="ARBA00022741"/>
    </source>
</evidence>
<organism evidence="9 10">
    <name type="scientific">Candidatus Scalindua brodae</name>
    <dbReference type="NCBI Taxonomy" id="237368"/>
    <lineage>
        <taxon>Bacteria</taxon>
        <taxon>Pseudomonadati</taxon>
        <taxon>Planctomycetota</taxon>
        <taxon>Candidatus Brocadiia</taxon>
        <taxon>Candidatus Brocadiales</taxon>
        <taxon>Candidatus Scalinduaceae</taxon>
        <taxon>Candidatus Scalindua</taxon>
    </lineage>
</organism>
<dbReference type="AlphaFoldDB" id="A0A0B0EKF5"/>
<dbReference type="PANTHER" id="PTHR47959">
    <property type="entry name" value="ATP-DEPENDENT RNA HELICASE RHLE-RELATED"/>
    <property type="match status" value="1"/>
</dbReference>
<dbReference type="Pfam" id="PF00271">
    <property type="entry name" value="Helicase_C"/>
    <property type="match status" value="1"/>
</dbReference>
<dbReference type="PATRIC" id="fig|237368.3.peg.763"/>
<dbReference type="InterPro" id="IPR001650">
    <property type="entry name" value="Helicase_C-like"/>
</dbReference>
<dbReference type="GO" id="GO:0003676">
    <property type="term" value="F:nucleic acid binding"/>
    <property type="evidence" value="ECO:0007669"/>
    <property type="project" value="InterPro"/>
</dbReference>
<feature type="domain" description="Helicase C-terminal" evidence="8">
    <location>
        <begin position="59"/>
        <end position="224"/>
    </location>
</feature>
<keyword evidence="4" id="KW-0067">ATP-binding</keyword>
<evidence type="ECO:0000259" key="7">
    <source>
        <dbReference type="PROSITE" id="PS51192"/>
    </source>
</evidence>
<dbReference type="PANTHER" id="PTHR47959:SF13">
    <property type="entry name" value="ATP-DEPENDENT RNA HELICASE RHLE"/>
    <property type="match status" value="1"/>
</dbReference>
<proteinExistence type="inferred from homology"/>
<dbReference type="Pfam" id="PF00270">
    <property type="entry name" value="DEAD"/>
    <property type="match status" value="1"/>
</dbReference>
<dbReference type="PROSITE" id="PS51194">
    <property type="entry name" value="HELICASE_CTER"/>
    <property type="match status" value="1"/>
</dbReference>
<keyword evidence="3 9" id="KW-0347">Helicase</keyword>
<protein>
    <submittedName>
        <fullName evidence="9">DEAD/DEAH box helicase</fullName>
    </submittedName>
</protein>
<dbReference type="GO" id="GO:0003724">
    <property type="term" value="F:RNA helicase activity"/>
    <property type="evidence" value="ECO:0007669"/>
    <property type="project" value="TreeGrafter"/>
</dbReference>
<dbReference type="EMBL" id="JRYO01000052">
    <property type="protein sequence ID" value="KHE93537.1"/>
    <property type="molecule type" value="Genomic_DNA"/>
</dbReference>
<feature type="domain" description="Helicase ATP-binding" evidence="7">
    <location>
        <begin position="1"/>
        <end position="48"/>
    </location>
</feature>
<dbReference type="CDD" id="cd18787">
    <property type="entry name" value="SF2_C_DEAD"/>
    <property type="match status" value="1"/>
</dbReference>
<evidence type="ECO:0000256" key="6">
    <source>
        <dbReference type="SAM" id="MobiDB-lite"/>
    </source>
</evidence>
<evidence type="ECO:0000256" key="3">
    <source>
        <dbReference type="ARBA" id="ARBA00022806"/>
    </source>
</evidence>
<dbReference type="GO" id="GO:0005829">
    <property type="term" value="C:cytosol"/>
    <property type="evidence" value="ECO:0007669"/>
    <property type="project" value="TreeGrafter"/>
</dbReference>
<dbReference type="SUPFAM" id="SSF52540">
    <property type="entry name" value="P-loop containing nucleoside triphosphate hydrolases"/>
    <property type="match status" value="1"/>
</dbReference>
<dbReference type="Proteomes" id="UP000030652">
    <property type="component" value="Unassembled WGS sequence"/>
</dbReference>